<evidence type="ECO:0000256" key="8">
    <source>
        <dbReference type="RuleBase" id="RU361233"/>
    </source>
</evidence>
<gene>
    <name evidence="11" type="ORF">C5167_049912</name>
</gene>
<evidence type="ECO:0000256" key="2">
    <source>
        <dbReference type="ARBA" id="ARBA00007651"/>
    </source>
</evidence>
<name>A0A4Y7KNJ7_PAPSO</name>
<keyword evidence="7 8" id="KW-0472">Membrane</keyword>
<comment type="subunit">
    <text evidence="3 8">Homodimer and heterodimers.</text>
</comment>
<dbReference type="PANTHER" id="PTHR33573:SF46">
    <property type="entry name" value="CASP-LIKE PROTEIN 2A1"/>
    <property type="match status" value="1"/>
</dbReference>
<dbReference type="OMA" id="TWSSACE"/>
<keyword evidence="12" id="KW-1185">Reference proteome</keyword>
<feature type="transmembrane region" description="Helical" evidence="8">
    <location>
        <begin position="68"/>
        <end position="87"/>
    </location>
</feature>
<evidence type="ECO:0000256" key="6">
    <source>
        <dbReference type="ARBA" id="ARBA00022989"/>
    </source>
</evidence>
<feature type="transmembrane region" description="Helical" evidence="8">
    <location>
        <begin position="164"/>
        <end position="184"/>
    </location>
</feature>
<dbReference type="Gramene" id="RZC74427">
    <property type="protein sequence ID" value="RZC74427"/>
    <property type="gene ID" value="C5167_049912"/>
</dbReference>
<proteinExistence type="inferred from homology"/>
<evidence type="ECO:0000256" key="4">
    <source>
        <dbReference type="ARBA" id="ARBA00022475"/>
    </source>
</evidence>
<comment type="similarity">
    <text evidence="2 8">Belongs to the Casparian strip membrane proteins (CASP) family.</text>
</comment>
<evidence type="ECO:0000256" key="3">
    <source>
        <dbReference type="ARBA" id="ARBA00011489"/>
    </source>
</evidence>
<evidence type="ECO:0000256" key="7">
    <source>
        <dbReference type="ARBA" id="ARBA00023136"/>
    </source>
</evidence>
<dbReference type="NCBIfam" id="TIGR01569">
    <property type="entry name" value="A_tha_TIGR01569"/>
    <property type="match status" value="1"/>
</dbReference>
<reference evidence="11 12" key="1">
    <citation type="journal article" date="2018" name="Science">
        <title>The opium poppy genome and morphinan production.</title>
        <authorList>
            <person name="Guo L."/>
            <person name="Winzer T."/>
            <person name="Yang X."/>
            <person name="Li Y."/>
            <person name="Ning Z."/>
            <person name="He Z."/>
            <person name="Teodor R."/>
            <person name="Lu Y."/>
            <person name="Bowser T.A."/>
            <person name="Graham I.A."/>
            <person name="Ye K."/>
        </authorList>
    </citation>
    <scope>NUCLEOTIDE SEQUENCE [LARGE SCALE GENOMIC DNA]</scope>
    <source>
        <strain evidence="12">cv. HN1</strain>
        <tissue evidence="11">Leaves</tissue>
    </source>
</reference>
<feature type="region of interest" description="Disordered" evidence="9">
    <location>
        <begin position="193"/>
        <end position="215"/>
    </location>
</feature>
<keyword evidence="4 8" id="KW-1003">Cell membrane</keyword>
<dbReference type="PANTHER" id="PTHR33573">
    <property type="entry name" value="CASP-LIKE PROTEIN 4A4"/>
    <property type="match status" value="1"/>
</dbReference>
<organism evidence="11 12">
    <name type="scientific">Papaver somniferum</name>
    <name type="common">Opium poppy</name>
    <dbReference type="NCBI Taxonomy" id="3469"/>
    <lineage>
        <taxon>Eukaryota</taxon>
        <taxon>Viridiplantae</taxon>
        <taxon>Streptophyta</taxon>
        <taxon>Embryophyta</taxon>
        <taxon>Tracheophyta</taxon>
        <taxon>Spermatophyta</taxon>
        <taxon>Magnoliopsida</taxon>
        <taxon>Ranunculales</taxon>
        <taxon>Papaveraceae</taxon>
        <taxon>Papaveroideae</taxon>
        <taxon>Papaver</taxon>
    </lineage>
</organism>
<protein>
    <recommendedName>
        <fullName evidence="8">CASP-like protein</fullName>
    </recommendedName>
</protein>
<feature type="transmembrane region" description="Helical" evidence="8">
    <location>
        <begin position="108"/>
        <end position="129"/>
    </location>
</feature>
<dbReference type="GO" id="GO:0005886">
    <property type="term" value="C:plasma membrane"/>
    <property type="evidence" value="ECO:0007669"/>
    <property type="project" value="UniProtKB-SubCell"/>
</dbReference>
<accession>A0A4Y7KNJ7</accession>
<comment type="subcellular location">
    <subcellularLocation>
        <location evidence="1 8">Cell membrane</location>
        <topology evidence="1 8">Multi-pass membrane protein</topology>
    </subcellularLocation>
</comment>
<evidence type="ECO:0000256" key="1">
    <source>
        <dbReference type="ARBA" id="ARBA00004651"/>
    </source>
</evidence>
<feature type="domain" description="Casparian strip membrane protein" evidence="10">
    <location>
        <begin position="28"/>
        <end position="168"/>
    </location>
</feature>
<dbReference type="InterPro" id="IPR006459">
    <property type="entry name" value="CASP/CASPL"/>
</dbReference>
<feature type="transmembrane region" description="Helical" evidence="8">
    <location>
        <begin position="30"/>
        <end position="48"/>
    </location>
</feature>
<evidence type="ECO:0000313" key="12">
    <source>
        <dbReference type="Proteomes" id="UP000316621"/>
    </source>
</evidence>
<evidence type="ECO:0000313" key="11">
    <source>
        <dbReference type="EMBL" id="RZC74427.1"/>
    </source>
</evidence>
<dbReference type="EMBL" id="CM010722">
    <property type="protein sequence ID" value="RZC74427.1"/>
    <property type="molecule type" value="Genomic_DNA"/>
</dbReference>
<keyword evidence="5 8" id="KW-0812">Transmembrane</keyword>
<dbReference type="Pfam" id="PF04535">
    <property type="entry name" value="CASP_dom"/>
    <property type="match status" value="1"/>
</dbReference>
<evidence type="ECO:0000256" key="9">
    <source>
        <dbReference type="SAM" id="MobiDB-lite"/>
    </source>
</evidence>
<evidence type="ECO:0000256" key="5">
    <source>
        <dbReference type="ARBA" id="ARBA00022692"/>
    </source>
</evidence>
<dbReference type="AlphaFoldDB" id="A0A4Y7KNJ7"/>
<sequence>MSGLNNHEGSKPTTSASNGGAGIRMTGESLLRVVPMVLSVVALVVMLKNAVANDYGSVSYSDLSGFQYLIYANGACAAYSLLSALYITSVFRSSTGTTAPSMSRRGAWTVFIFDQVATYVILAAGSVSAEVVYLANKGDVAVTWSEACGSYGGFCKKATVSTGITFSVVGFYVILSLISSYRLFSKYDAPSISSTAASSYPRNKQDQEMAAAFPA</sequence>
<dbReference type="Proteomes" id="UP000316621">
    <property type="component" value="Chromosome 8"/>
</dbReference>
<dbReference type="OrthoDB" id="749363at2759"/>
<feature type="compositionally biased region" description="Polar residues" evidence="9">
    <location>
        <begin position="1"/>
        <end position="18"/>
    </location>
</feature>
<evidence type="ECO:0000259" key="10">
    <source>
        <dbReference type="Pfam" id="PF04535"/>
    </source>
</evidence>
<dbReference type="InterPro" id="IPR006702">
    <property type="entry name" value="CASP_dom"/>
</dbReference>
<feature type="compositionally biased region" description="Polar residues" evidence="9">
    <location>
        <begin position="193"/>
        <end position="202"/>
    </location>
</feature>
<feature type="region of interest" description="Disordered" evidence="9">
    <location>
        <begin position="1"/>
        <end position="21"/>
    </location>
</feature>
<keyword evidence="6 8" id="KW-1133">Transmembrane helix</keyword>